<accession>A0A075AFB7</accession>
<proteinExistence type="predicted"/>
<dbReference type="KEGG" id="ovi:T265_05445"/>
<dbReference type="Proteomes" id="UP000054324">
    <property type="component" value="Unassembled WGS sequence"/>
</dbReference>
<gene>
    <name evidence="1" type="ORF">T265_05445</name>
</gene>
<dbReference type="GeneID" id="20319627"/>
<evidence type="ECO:0000313" key="2">
    <source>
        <dbReference type="Proteomes" id="UP000054324"/>
    </source>
</evidence>
<dbReference type="AlphaFoldDB" id="A0A075AFB7"/>
<protein>
    <submittedName>
        <fullName evidence="1">Uncharacterized protein</fullName>
    </submittedName>
</protein>
<reference evidence="1 2" key="1">
    <citation type="submission" date="2013-11" db="EMBL/GenBank/DDBJ databases">
        <title>Opisthorchis viverrini - life in the bile duct.</title>
        <authorList>
            <person name="Young N.D."/>
            <person name="Nagarajan N."/>
            <person name="Lin S.J."/>
            <person name="Korhonen P.K."/>
            <person name="Jex A.R."/>
            <person name="Hall R.S."/>
            <person name="Safavi-Hemami H."/>
            <person name="Kaewkong W."/>
            <person name="Bertrand D."/>
            <person name="Gao S."/>
            <person name="Seet Q."/>
            <person name="Wongkham S."/>
            <person name="Teh B.T."/>
            <person name="Wongkham C."/>
            <person name="Intapan P.M."/>
            <person name="Maleewong W."/>
            <person name="Yang X."/>
            <person name="Hu M."/>
            <person name="Wang Z."/>
            <person name="Hofmann A."/>
            <person name="Sternberg P.W."/>
            <person name="Tan P."/>
            <person name="Wang J."/>
            <person name="Gasser R.B."/>
        </authorList>
    </citation>
    <scope>NUCLEOTIDE SEQUENCE [LARGE SCALE GENOMIC DNA]</scope>
</reference>
<sequence length="202" mass="22931">MLRCQLRLTVPESSPSYTKLAEESSTRPTVLWIRSTWHDRLFLQNVQSLDTPLTIQGKPQQVVVLDPTGLCLIRSPHEPQRPGSYLLSCMTCGAKKRISNEASRKRVFGCAAGTSIRGTSSIIDYDDSVMCYACRNTVYRDEWERYRFTPRASRTVILRNAGICCSSSGCSQLAFLVWLNLLEMDFSYYSQRGHYSTEARPP</sequence>
<organism evidence="1 2">
    <name type="scientific">Opisthorchis viverrini</name>
    <name type="common">Southeast Asian liver fluke</name>
    <dbReference type="NCBI Taxonomy" id="6198"/>
    <lineage>
        <taxon>Eukaryota</taxon>
        <taxon>Metazoa</taxon>
        <taxon>Spiralia</taxon>
        <taxon>Lophotrochozoa</taxon>
        <taxon>Platyhelminthes</taxon>
        <taxon>Trematoda</taxon>
        <taxon>Digenea</taxon>
        <taxon>Opisthorchiida</taxon>
        <taxon>Opisthorchiata</taxon>
        <taxon>Opisthorchiidae</taxon>
        <taxon>Opisthorchis</taxon>
    </lineage>
</organism>
<dbReference type="EMBL" id="KL596720">
    <property type="protein sequence ID" value="KER27559.1"/>
    <property type="molecule type" value="Genomic_DNA"/>
</dbReference>
<evidence type="ECO:0000313" key="1">
    <source>
        <dbReference type="EMBL" id="KER27559.1"/>
    </source>
</evidence>
<keyword evidence="2" id="KW-1185">Reference proteome</keyword>
<name>A0A075AFB7_OPIVI</name>
<dbReference type="CTD" id="20319627"/>
<dbReference type="RefSeq" id="XP_009168716.1">
    <property type="nucleotide sequence ID" value="XM_009170452.1"/>
</dbReference>